<dbReference type="Gene3D" id="1.25.40.10">
    <property type="entry name" value="Tetratricopeptide repeat domain"/>
    <property type="match status" value="1"/>
</dbReference>
<evidence type="ECO:0000313" key="7">
    <source>
        <dbReference type="Proteomes" id="UP000004834"/>
    </source>
</evidence>
<dbReference type="EMBL" id="AGEE01000028">
    <property type="protein sequence ID" value="EHO09902.1"/>
    <property type="molecule type" value="Genomic_DNA"/>
</dbReference>
<dbReference type="Gene3D" id="2.60.40.1120">
    <property type="entry name" value="Carboxypeptidase-like, regulatory domain"/>
    <property type="match status" value="1"/>
</dbReference>
<dbReference type="GO" id="GO:0009279">
    <property type="term" value="C:cell outer membrane"/>
    <property type="evidence" value="ECO:0007669"/>
    <property type="project" value="UniProtKB-SubCell"/>
</dbReference>
<dbReference type="Pfam" id="PF00691">
    <property type="entry name" value="OmpA"/>
    <property type="match status" value="1"/>
</dbReference>
<comment type="caution">
    <text evidence="6">The sequence shown here is derived from an EMBL/GenBank/DDBJ whole genome shotgun (WGS) entry which is preliminary data.</text>
</comment>
<dbReference type="CDD" id="cd07185">
    <property type="entry name" value="OmpA_C-like"/>
    <property type="match status" value="1"/>
</dbReference>
<feature type="domain" description="OmpA-like" evidence="5">
    <location>
        <begin position="521"/>
        <end position="642"/>
    </location>
</feature>
<evidence type="ECO:0000256" key="3">
    <source>
        <dbReference type="ARBA" id="ARBA00023237"/>
    </source>
</evidence>
<evidence type="ECO:0000256" key="2">
    <source>
        <dbReference type="ARBA" id="ARBA00023136"/>
    </source>
</evidence>
<proteinExistence type="predicted"/>
<dbReference type="RefSeq" id="WP_006263876.1">
    <property type="nucleotide sequence ID" value="NZ_JH590838.1"/>
</dbReference>
<dbReference type="Proteomes" id="UP000004834">
    <property type="component" value="Unassembled WGS sequence"/>
</dbReference>
<protein>
    <recommendedName>
        <fullName evidence="5">OmpA-like domain-containing protein</fullName>
    </recommendedName>
</protein>
<dbReference type="Gene3D" id="2.120.10.30">
    <property type="entry name" value="TolB, C-terminal domain"/>
    <property type="match status" value="1"/>
</dbReference>
<sequence length="642" mass="73603">MIRQIVKLVVIGVALSFSGIGYSQIKKEKQANKYFDNLNYTQAIKRYQSIANQGNANCLVLRNLADAYYFTGKLQQANKWYEQLFKADYKDKDLSQLPSEYYYRYAQTLKSVGDYYGANQIMDEFADINQHDSRAKRYLENKDYIQDIDQLPISYKLELLDLNSKYSDYGATILNDKLIFTSARDTTQEIHTWTNEPFTKLYQAKIIEKQNFSQPKLFVPELDFKINEATAVFTKDGNTMYFTANSVKKNGKGKKNKENKVVLKIYKATRKADGKWGLVLELPFNMESSNTSHPALSADQKWLYFVSDREGTYGESDLFRVEIYDNGDYGPVQNLGNTINTESRETFPFISSDNQLYFCSDGHLGLGGLDVFVAEINQDGSFTNVTNLGKGINSNLDDFGFYYNQQEQLGFVSSNRDVNGTSNLYRVKKCANKIKGIVYDKDSRQRLDKVSLIVRDSLTKKQKLITTDQNGEFLLANTVCEFQYSINVQKSGYHEDNILVENQNDIQDLEIALQKVEVQNRESIYNIKLSPIYFDFDKSSITKEATIELSKVVKLMKAYPSIRLEVGAHTDSRGNDSYNLKLSQRRVDSTIHWIISHGIEPERLTGKAYGEQQLLNKCSDGVSCSKDKHRLNRRSEFSVIEL</sequence>
<dbReference type="InterPro" id="IPR006664">
    <property type="entry name" value="OMP_bac"/>
</dbReference>
<organism evidence="6 7">
    <name type="scientific">Myroides odoratimimus CIP 101113</name>
    <dbReference type="NCBI Taxonomy" id="883154"/>
    <lineage>
        <taxon>Bacteria</taxon>
        <taxon>Pseudomonadati</taxon>
        <taxon>Bacteroidota</taxon>
        <taxon>Flavobacteriia</taxon>
        <taxon>Flavobacteriales</taxon>
        <taxon>Flavobacteriaceae</taxon>
        <taxon>Myroides</taxon>
    </lineage>
</organism>
<dbReference type="Gene3D" id="3.30.1330.60">
    <property type="entry name" value="OmpA-like domain"/>
    <property type="match status" value="1"/>
</dbReference>
<dbReference type="PRINTS" id="PR01021">
    <property type="entry name" value="OMPADOMAIN"/>
</dbReference>
<evidence type="ECO:0000259" key="5">
    <source>
        <dbReference type="PROSITE" id="PS51123"/>
    </source>
</evidence>
<keyword evidence="2 4" id="KW-0472">Membrane</keyword>
<evidence type="ECO:0000256" key="1">
    <source>
        <dbReference type="ARBA" id="ARBA00004442"/>
    </source>
</evidence>
<dbReference type="PANTHER" id="PTHR30329">
    <property type="entry name" value="STATOR ELEMENT OF FLAGELLAR MOTOR COMPLEX"/>
    <property type="match status" value="1"/>
</dbReference>
<name>A0AAV3F2C8_9FLAO</name>
<dbReference type="AlphaFoldDB" id="A0AAV3F2C8"/>
<accession>A0AAV3F2C8</accession>
<dbReference type="PANTHER" id="PTHR30329:SF21">
    <property type="entry name" value="LIPOPROTEIN YIAD-RELATED"/>
    <property type="match status" value="1"/>
</dbReference>
<dbReference type="InterPro" id="IPR050330">
    <property type="entry name" value="Bact_OuterMem_StrucFunc"/>
</dbReference>
<gene>
    <name evidence="6" type="ORF">HMPREF9715_02267</name>
</gene>
<dbReference type="InterPro" id="IPR011659">
    <property type="entry name" value="WD40"/>
</dbReference>
<dbReference type="PROSITE" id="PS51123">
    <property type="entry name" value="OMPA_2"/>
    <property type="match status" value="1"/>
</dbReference>
<keyword evidence="3" id="KW-0998">Cell outer membrane</keyword>
<dbReference type="SUPFAM" id="SSF82171">
    <property type="entry name" value="DPP6 N-terminal domain-like"/>
    <property type="match status" value="1"/>
</dbReference>
<dbReference type="InterPro" id="IPR011990">
    <property type="entry name" value="TPR-like_helical_dom_sf"/>
</dbReference>
<dbReference type="InterPro" id="IPR011042">
    <property type="entry name" value="6-blade_b-propeller_TolB-like"/>
</dbReference>
<comment type="subcellular location">
    <subcellularLocation>
        <location evidence="1">Cell outer membrane</location>
    </subcellularLocation>
</comment>
<reference evidence="6 7" key="1">
    <citation type="submission" date="2011-11" db="EMBL/GenBank/DDBJ databases">
        <title>The Genome Sequence of Myroides odoratimimus CIP 101113.</title>
        <authorList>
            <person name="Earl A."/>
            <person name="Ward D."/>
            <person name="Feldgarden M."/>
            <person name="Gevers D."/>
            <person name="Huys G."/>
            <person name="Young S.K."/>
            <person name="Zeng Q."/>
            <person name="Gargeya S."/>
            <person name="Fitzgerald M."/>
            <person name="Haas B."/>
            <person name="Abouelleil A."/>
            <person name="Alvarado L."/>
            <person name="Arachchi H.M."/>
            <person name="Berlin A."/>
            <person name="Brown A."/>
            <person name="Chapman S.B."/>
            <person name="Chen Z."/>
            <person name="Dunbar C."/>
            <person name="Freedman E."/>
            <person name="Gearin G."/>
            <person name="Goldberg J."/>
            <person name="Griggs A."/>
            <person name="Gujja S."/>
            <person name="Heiman D."/>
            <person name="Howarth C."/>
            <person name="Larson L."/>
            <person name="Lui A."/>
            <person name="MacDonald P.J.P."/>
            <person name="Montmayeur A."/>
            <person name="Murphy C."/>
            <person name="Neiman D."/>
            <person name="Pearson M."/>
            <person name="Priest M."/>
            <person name="Roberts A."/>
            <person name="Saif S."/>
            <person name="Shea T."/>
            <person name="Shenoy N."/>
            <person name="Sisk P."/>
            <person name="Stolte C."/>
            <person name="Sykes S."/>
            <person name="Wortman J."/>
            <person name="Nusbaum C."/>
            <person name="Birren B."/>
        </authorList>
    </citation>
    <scope>NUCLEOTIDE SEQUENCE [LARGE SCALE GENOMIC DNA]</scope>
    <source>
        <strain evidence="6 7">CIP 101113</strain>
    </source>
</reference>
<dbReference type="SUPFAM" id="SSF103088">
    <property type="entry name" value="OmpA-like"/>
    <property type="match status" value="1"/>
</dbReference>
<dbReference type="InterPro" id="IPR036737">
    <property type="entry name" value="OmpA-like_sf"/>
</dbReference>
<dbReference type="Pfam" id="PF07676">
    <property type="entry name" value="PD40"/>
    <property type="match status" value="2"/>
</dbReference>
<evidence type="ECO:0000256" key="4">
    <source>
        <dbReference type="PROSITE-ProRule" id="PRU00473"/>
    </source>
</evidence>
<evidence type="ECO:0000313" key="6">
    <source>
        <dbReference type="EMBL" id="EHO09902.1"/>
    </source>
</evidence>
<dbReference type="SUPFAM" id="SSF48452">
    <property type="entry name" value="TPR-like"/>
    <property type="match status" value="1"/>
</dbReference>
<dbReference type="InterPro" id="IPR006665">
    <property type="entry name" value="OmpA-like"/>
</dbReference>